<feature type="region of interest" description="Disordered" evidence="1">
    <location>
        <begin position="462"/>
        <end position="544"/>
    </location>
</feature>
<feature type="region of interest" description="Disordered" evidence="1">
    <location>
        <begin position="166"/>
        <end position="197"/>
    </location>
</feature>
<feature type="region of interest" description="Disordered" evidence="1">
    <location>
        <begin position="229"/>
        <end position="267"/>
    </location>
</feature>
<feature type="compositionally biased region" description="Polar residues" evidence="1">
    <location>
        <begin position="523"/>
        <end position="544"/>
    </location>
</feature>
<name>A0AA38XMC0_9EURO</name>
<feature type="region of interest" description="Disordered" evidence="1">
    <location>
        <begin position="849"/>
        <end position="920"/>
    </location>
</feature>
<reference evidence="2" key="1">
    <citation type="submission" date="2022-10" db="EMBL/GenBank/DDBJ databases">
        <title>Culturing micro-colonial fungi from biological soil crusts in the Mojave desert and describing Neophaeococcomyces mojavensis, and introducing the new genera and species Taxawa tesnikishii.</title>
        <authorList>
            <person name="Kurbessoian T."/>
            <person name="Stajich J.E."/>
        </authorList>
    </citation>
    <scope>NUCLEOTIDE SEQUENCE</scope>
    <source>
        <strain evidence="2">TK_35</strain>
    </source>
</reference>
<feature type="region of interest" description="Disordered" evidence="1">
    <location>
        <begin position="286"/>
        <end position="319"/>
    </location>
</feature>
<evidence type="ECO:0000256" key="1">
    <source>
        <dbReference type="SAM" id="MobiDB-lite"/>
    </source>
</evidence>
<dbReference type="EMBL" id="JAPDRN010000173">
    <property type="protein sequence ID" value="KAJ9616069.1"/>
    <property type="molecule type" value="Genomic_DNA"/>
</dbReference>
<gene>
    <name evidence="2" type="ORF">H2204_014110</name>
</gene>
<feature type="compositionally biased region" description="Basic and acidic residues" evidence="1">
    <location>
        <begin position="747"/>
        <end position="774"/>
    </location>
</feature>
<organism evidence="2 3">
    <name type="scientific">Knufia peltigerae</name>
    <dbReference type="NCBI Taxonomy" id="1002370"/>
    <lineage>
        <taxon>Eukaryota</taxon>
        <taxon>Fungi</taxon>
        <taxon>Dikarya</taxon>
        <taxon>Ascomycota</taxon>
        <taxon>Pezizomycotina</taxon>
        <taxon>Eurotiomycetes</taxon>
        <taxon>Chaetothyriomycetidae</taxon>
        <taxon>Chaetothyriales</taxon>
        <taxon>Trichomeriaceae</taxon>
        <taxon>Knufia</taxon>
    </lineage>
</organism>
<evidence type="ECO:0000313" key="3">
    <source>
        <dbReference type="Proteomes" id="UP001172681"/>
    </source>
</evidence>
<dbReference type="Proteomes" id="UP001172681">
    <property type="component" value="Unassembled WGS sequence"/>
</dbReference>
<feature type="compositionally biased region" description="Polar residues" evidence="1">
    <location>
        <begin position="775"/>
        <end position="786"/>
    </location>
</feature>
<evidence type="ECO:0000313" key="2">
    <source>
        <dbReference type="EMBL" id="KAJ9616069.1"/>
    </source>
</evidence>
<evidence type="ECO:0008006" key="4">
    <source>
        <dbReference type="Google" id="ProtNLM"/>
    </source>
</evidence>
<feature type="compositionally biased region" description="Polar residues" evidence="1">
    <location>
        <begin position="710"/>
        <end position="722"/>
    </location>
</feature>
<feature type="compositionally biased region" description="Polar residues" evidence="1">
    <location>
        <begin position="229"/>
        <end position="247"/>
    </location>
</feature>
<feature type="region of interest" description="Disordered" evidence="1">
    <location>
        <begin position="677"/>
        <end position="788"/>
    </location>
</feature>
<accession>A0AA38XMC0</accession>
<keyword evidence="3" id="KW-1185">Reference proteome</keyword>
<feature type="compositionally biased region" description="Low complexity" evidence="1">
    <location>
        <begin position="857"/>
        <end position="870"/>
    </location>
</feature>
<comment type="caution">
    <text evidence="2">The sequence shown here is derived from an EMBL/GenBank/DDBJ whole genome shotgun (WGS) entry which is preliminary data.</text>
</comment>
<dbReference type="AlphaFoldDB" id="A0AA38XMC0"/>
<sequence>MASHEAWLGPFVADGLAEYLRFLQTGQPMAWLICPLTLHDRGSFLGDWWTELLIGMQTPQTTPVQVTDGKHCLPAVFRKATQEGLERSGVKPAHLTRSKVNLQVTDPTLIIDCNYDTPQLRLSISTCEAVENECAKAIDQFDSLPLETLPDVQQKMLELTQWCARNRKNNPPKGSPSGSIRSQAPLSPGNASDADDDVSQLPFLTQINDVTWDQQPQRLSPSAIHKETVTTGLMHNERTNGATQTTIKDTRLHQGDAATGQDEEDLTTNFVTQPVVHGLTINSQPAENHIAPADGDLSTKALDGKQGVHGRESAQDELGPSYLEAAKEREQIIGAAQQPDPMLAPESKERPSQLPTSLVRHFRRWREEARSGRYIPRYLQKIPKDQEALLESDDSWQPPLVGRTVIPGQIPIHLNEQLMILTDQKDSQVEKQLPINEPISACQKSITPDNHHKKTLQERRLVNAASDSEESDVSAASWSPSPPTQDRRRQVLPADSPLPSARKRRNFNVKSADIDIEAPPRTRSVSSTHGNDNQPLLSQSTSQISRLPVIPHSDLVTNRAVSEVDQGVRRVPIQSLGEPTTSKPIAPDTLEGISPAAISGSFAGPKKATSPSKRNIQVERTPYILKRPLPHLVKTAFNGTDITDESGLASSGCVPCSYDERNCALLPAVQASSDVPSIESCTVPQTDTLQPNHASSGDPASGHRHLIPNENVQQLKSAPQTNENKDDKGPRVNAAEDEIGILSRSVDSARLDSTSDRSRRADSSPSRNDHRVEAKSQTAGSGSETAQGDPAVQVILDALTSHDQSIEVIGDADNTRTGPTKYTAPVAANSSDPAYVAELGHHCRTALKSISKQPSLSRKSTSSAKDATSSVGKLPSAPTGDGSPSLRTSAPSPRQLSTPVTHSSAYGNVEDPFKLQSNDSPSQVPTTLVIHLHLVFRRYQNAYTDYCGDFTAFENACRLLSKFWVMGKGLHSYLYDDAIYHHHHGFRRYLLDEAAEEETRIMTFDEYYLQRVDEPTHTKRIVTKAMIETLIRPRRLDAYGQGKSPRRTSDAATSPFPNATETVSVLPQPIILPEAPILDAHDRHYVSQSGSAVAQWRREVSRLPSPELGTPHVNRNQTEISSPEITNSEIGCCLPLATETDRPAQQPFSTMSLQHPKDIEMSKKRKRQPTFRTTVPIPLETEASITPKRIKYSKPSASPFVKPSHPASSIVSTLQMTPAQKAKRWWVDSNTPFKIFERQYSSLSQATLTGKKGKIATTYQSGDLKEIDIFSWRA</sequence>
<feature type="compositionally biased region" description="Polar residues" evidence="1">
    <location>
        <begin position="677"/>
        <end position="695"/>
    </location>
</feature>
<protein>
    <recommendedName>
        <fullName evidence="4">Telomere replication protein EST3</fullName>
    </recommendedName>
</protein>
<proteinExistence type="predicted"/>
<feature type="compositionally biased region" description="Polar residues" evidence="1">
    <location>
        <begin position="176"/>
        <end position="185"/>
    </location>
</feature>
<feature type="compositionally biased region" description="Polar residues" evidence="1">
    <location>
        <begin position="885"/>
        <end position="906"/>
    </location>
</feature>